<dbReference type="Proteomes" id="UP000176429">
    <property type="component" value="Unassembled WGS sequence"/>
</dbReference>
<dbReference type="AlphaFoldDB" id="A0A1G2P222"/>
<evidence type="ECO:0000313" key="4">
    <source>
        <dbReference type="Proteomes" id="UP000176429"/>
    </source>
</evidence>
<evidence type="ECO:0000256" key="1">
    <source>
        <dbReference type="SAM" id="Phobius"/>
    </source>
</evidence>
<dbReference type="Pfam" id="PF13200">
    <property type="entry name" value="DUF4015"/>
    <property type="match status" value="1"/>
</dbReference>
<proteinExistence type="predicted"/>
<keyword evidence="1" id="KW-0472">Membrane</keyword>
<keyword evidence="1" id="KW-1133">Transmembrane helix</keyword>
<feature type="domain" description="DUF4015" evidence="2">
    <location>
        <begin position="63"/>
        <end position="370"/>
    </location>
</feature>
<dbReference type="InterPro" id="IPR017853">
    <property type="entry name" value="GH"/>
</dbReference>
<organism evidence="3 4">
    <name type="scientific">Candidatus Taylorbacteria bacterium RIFCSPLOWO2_02_FULL_46_40</name>
    <dbReference type="NCBI Taxonomy" id="1802329"/>
    <lineage>
        <taxon>Bacteria</taxon>
        <taxon>Candidatus Tayloriibacteriota</taxon>
    </lineage>
</organism>
<keyword evidence="1" id="KW-0812">Transmembrane</keyword>
<dbReference type="Gene3D" id="3.20.20.80">
    <property type="entry name" value="Glycosidases"/>
    <property type="match status" value="1"/>
</dbReference>
<sequence length="391" mass="44529">MSVRSVFRWGITSIFFLSSIFLIVGIGYSDILPVTEYNGQDDGQTETNLMKVKHLETPVNLKAVYMTSYVAGDKPLRTSVKKLADETEINSIVIDIKDYTGHIAFDVSVDLLKKFNSAIPRIPDIKDFLKELHDKDIYLIGRIAVFQDPLVAGKRKDLAVLSKTTGNVWKDYKGLSWIDPGAREYWEYILALALESYQIGFDEINFDYIRFPSDGNMKDISYPHSKDTKKTEVMKNFFSFMRDGLKDSGVVMSADLFGMTMTNTDDLNIGQSLESAIPYFDYISPMVYPSHYPTGFIGIKNPASKPYEVVRYSLDKASDRSSTTPQKIRPWLQDFNLGATYDAKKIRKQIQATYDAGFDSWMLWNAKSVYTRDALLPFWKEEDSQADTGQI</sequence>
<dbReference type="EMBL" id="MHSH01000006">
    <property type="protein sequence ID" value="OHA42396.1"/>
    <property type="molecule type" value="Genomic_DNA"/>
</dbReference>
<gene>
    <name evidence="3" type="ORF">A3H68_00155</name>
</gene>
<evidence type="ECO:0000259" key="2">
    <source>
        <dbReference type="Pfam" id="PF13200"/>
    </source>
</evidence>
<reference evidence="3 4" key="1">
    <citation type="journal article" date="2016" name="Nat. Commun.">
        <title>Thousands of microbial genomes shed light on interconnected biogeochemical processes in an aquifer system.</title>
        <authorList>
            <person name="Anantharaman K."/>
            <person name="Brown C.T."/>
            <person name="Hug L.A."/>
            <person name="Sharon I."/>
            <person name="Castelle C.J."/>
            <person name="Probst A.J."/>
            <person name="Thomas B.C."/>
            <person name="Singh A."/>
            <person name="Wilkins M.J."/>
            <person name="Karaoz U."/>
            <person name="Brodie E.L."/>
            <person name="Williams K.H."/>
            <person name="Hubbard S.S."/>
            <person name="Banfield J.F."/>
        </authorList>
    </citation>
    <scope>NUCLEOTIDE SEQUENCE [LARGE SCALE GENOMIC DNA]</scope>
</reference>
<protein>
    <recommendedName>
        <fullName evidence="2">DUF4015 domain-containing protein</fullName>
    </recommendedName>
</protein>
<accession>A0A1G2P222</accession>
<feature type="transmembrane region" description="Helical" evidence="1">
    <location>
        <begin position="7"/>
        <end position="28"/>
    </location>
</feature>
<dbReference type="SUPFAM" id="SSF51445">
    <property type="entry name" value="(Trans)glycosidases"/>
    <property type="match status" value="1"/>
</dbReference>
<evidence type="ECO:0000313" key="3">
    <source>
        <dbReference type="EMBL" id="OHA42396.1"/>
    </source>
</evidence>
<name>A0A1G2P222_9BACT</name>
<comment type="caution">
    <text evidence="3">The sequence shown here is derived from an EMBL/GenBank/DDBJ whole genome shotgun (WGS) entry which is preliminary data.</text>
</comment>
<dbReference type="InterPro" id="IPR025275">
    <property type="entry name" value="DUF4015"/>
</dbReference>